<reference evidence="1 2" key="1">
    <citation type="journal article" date="2020" name="Cell">
        <title>Large-Scale Comparative Analyses of Tick Genomes Elucidate Their Genetic Diversity and Vector Capacities.</title>
        <authorList>
            <consortium name="Tick Genome and Microbiome Consortium (TIGMIC)"/>
            <person name="Jia N."/>
            <person name="Wang J."/>
            <person name="Shi W."/>
            <person name="Du L."/>
            <person name="Sun Y."/>
            <person name="Zhan W."/>
            <person name="Jiang J.F."/>
            <person name="Wang Q."/>
            <person name="Zhang B."/>
            <person name="Ji P."/>
            <person name="Bell-Sakyi L."/>
            <person name="Cui X.M."/>
            <person name="Yuan T.T."/>
            <person name="Jiang B.G."/>
            <person name="Yang W.F."/>
            <person name="Lam T.T."/>
            <person name="Chang Q.C."/>
            <person name="Ding S.J."/>
            <person name="Wang X.J."/>
            <person name="Zhu J.G."/>
            <person name="Ruan X.D."/>
            <person name="Zhao L."/>
            <person name="Wei J.T."/>
            <person name="Ye R.Z."/>
            <person name="Que T.C."/>
            <person name="Du C.H."/>
            <person name="Zhou Y.H."/>
            <person name="Cheng J.X."/>
            <person name="Dai P.F."/>
            <person name="Guo W.B."/>
            <person name="Han X.H."/>
            <person name="Huang E.J."/>
            <person name="Li L.F."/>
            <person name="Wei W."/>
            <person name="Gao Y.C."/>
            <person name="Liu J.Z."/>
            <person name="Shao H.Z."/>
            <person name="Wang X."/>
            <person name="Wang C.C."/>
            <person name="Yang T.C."/>
            <person name="Huo Q.B."/>
            <person name="Li W."/>
            <person name="Chen H.Y."/>
            <person name="Chen S.E."/>
            <person name="Zhou L.G."/>
            <person name="Ni X.B."/>
            <person name="Tian J.H."/>
            <person name="Sheng Y."/>
            <person name="Liu T."/>
            <person name="Pan Y.S."/>
            <person name="Xia L.Y."/>
            <person name="Li J."/>
            <person name="Zhao F."/>
            <person name="Cao W.C."/>
        </authorList>
    </citation>
    <scope>NUCLEOTIDE SEQUENCE [LARGE SCALE GENOMIC DNA]</scope>
    <source>
        <strain evidence="1">Iper-2018</strain>
    </source>
</reference>
<comment type="caution">
    <text evidence="1">The sequence shown here is derived from an EMBL/GenBank/DDBJ whole genome shotgun (WGS) entry which is preliminary data.</text>
</comment>
<protein>
    <submittedName>
        <fullName evidence="1">Uncharacterized protein</fullName>
    </submittedName>
</protein>
<evidence type="ECO:0000313" key="1">
    <source>
        <dbReference type="EMBL" id="KAG0423815.1"/>
    </source>
</evidence>
<evidence type="ECO:0000313" key="2">
    <source>
        <dbReference type="Proteomes" id="UP000805193"/>
    </source>
</evidence>
<dbReference type="EMBL" id="JABSTQ010010053">
    <property type="protein sequence ID" value="KAG0423815.1"/>
    <property type="molecule type" value="Genomic_DNA"/>
</dbReference>
<accession>A0AC60PRZ5</accession>
<keyword evidence="2" id="KW-1185">Reference proteome</keyword>
<organism evidence="1 2">
    <name type="scientific">Ixodes persulcatus</name>
    <name type="common">Taiga tick</name>
    <dbReference type="NCBI Taxonomy" id="34615"/>
    <lineage>
        <taxon>Eukaryota</taxon>
        <taxon>Metazoa</taxon>
        <taxon>Ecdysozoa</taxon>
        <taxon>Arthropoda</taxon>
        <taxon>Chelicerata</taxon>
        <taxon>Arachnida</taxon>
        <taxon>Acari</taxon>
        <taxon>Parasitiformes</taxon>
        <taxon>Ixodida</taxon>
        <taxon>Ixodoidea</taxon>
        <taxon>Ixodidae</taxon>
        <taxon>Ixodinae</taxon>
        <taxon>Ixodes</taxon>
    </lineage>
</organism>
<sequence length="271" mass="29056">MPGRGVVASGRCMQRPSGAARWSSAGAFLPVGVQRGGRGAHGNTPLTPGWFDVRIDGRPPLSRRVIVTPAVARRSALRFLLPATCVPLPPWVPRGLRGIMITGGRRFNDAMATEKRAHGVHRSWPSGQWSRTRDHALLVRLRRPKACSSSVETARSHVVRYLMDPAGRYSLPPTGVGACRSGGDRCGSVARSSGPSGPPGRRSFAQKAGYRIVESECRIVSLSSARIDHGANLRVLGRVPARCCGPDSDHAEMDIHPPSLEPPTVCFGGVR</sequence>
<name>A0AC60PRZ5_IXOPE</name>
<proteinExistence type="predicted"/>
<gene>
    <name evidence="1" type="ORF">HPB47_000425</name>
</gene>
<dbReference type="Proteomes" id="UP000805193">
    <property type="component" value="Unassembled WGS sequence"/>
</dbReference>